<dbReference type="Proteomes" id="UP000002191">
    <property type="component" value="Chromosome"/>
</dbReference>
<organism evidence="1 2">
    <name type="scientific">Pseudodesulfovibrio aespoeensis (strain ATCC 700646 / DSM 10631 / Aspo-2)</name>
    <name type="common">Desulfovibrio aespoeensis</name>
    <dbReference type="NCBI Taxonomy" id="643562"/>
    <lineage>
        <taxon>Bacteria</taxon>
        <taxon>Pseudomonadati</taxon>
        <taxon>Thermodesulfobacteriota</taxon>
        <taxon>Desulfovibrionia</taxon>
        <taxon>Desulfovibrionales</taxon>
        <taxon>Desulfovibrionaceae</taxon>
    </lineage>
</organism>
<evidence type="ECO:0000313" key="2">
    <source>
        <dbReference type="Proteomes" id="UP000002191"/>
    </source>
</evidence>
<dbReference type="eggNOG" id="ENOG5032AGW">
    <property type="taxonomic scope" value="Bacteria"/>
</dbReference>
<reference evidence="2" key="1">
    <citation type="submission" date="2010-12" db="EMBL/GenBank/DDBJ databases">
        <title>Complete sequence of Desulfovibrio aespoeensis Aspo-2.</title>
        <authorList>
            <consortium name="US DOE Joint Genome Institute"/>
            <person name="Lucas S."/>
            <person name="Copeland A."/>
            <person name="Lapidus A."/>
            <person name="Cheng J.-F."/>
            <person name="Goodwin L."/>
            <person name="Pitluck S."/>
            <person name="Chertkov O."/>
            <person name="Misra M."/>
            <person name="Detter J.C."/>
            <person name="Han C."/>
            <person name="Tapia R."/>
            <person name="Land M."/>
            <person name="Hauser L."/>
            <person name="Kyrpides N."/>
            <person name="Ivanova N."/>
            <person name="Ovchinnikova G."/>
            <person name="Pedersen K."/>
            <person name="Jagevall S."/>
            <person name="Hazen T."/>
            <person name="Woyke T."/>
        </authorList>
    </citation>
    <scope>NUCLEOTIDE SEQUENCE [LARGE SCALE GENOMIC DNA]</scope>
    <source>
        <strain evidence="2">ATCC 700646 / DSM 10631 / Aspo-2</strain>
    </source>
</reference>
<dbReference type="GO" id="GO:0006260">
    <property type="term" value="P:DNA replication"/>
    <property type="evidence" value="ECO:0007669"/>
    <property type="project" value="InterPro"/>
</dbReference>
<dbReference type="AlphaFoldDB" id="E6VXP6"/>
<keyword evidence="2" id="KW-1185">Reference proteome</keyword>
<evidence type="ECO:0008006" key="3">
    <source>
        <dbReference type="Google" id="ProtNLM"/>
    </source>
</evidence>
<protein>
    <recommendedName>
        <fullName evidence="3">Zinc finger CHC2-type domain-containing protein</fullName>
    </recommendedName>
</protein>
<sequence>MTETIDFKDLFIELGLDPADHSGNLACPFCGKKSFTPYRDNGVARCHACAWSGNAINLYAQVKGVDTKEAFADLVALYNAKAIKLKPKTRKEAVEQLASDLDFLAWVRLHFAFFKSERMGAAHYQKKSGYSRSHFTKVLNGQFDKVSRKAWNEIVLFLRQAINVGQLKKDMGMKAAYWKGRIKADALLRESVSRFL</sequence>
<dbReference type="GO" id="GO:0003677">
    <property type="term" value="F:DNA binding"/>
    <property type="evidence" value="ECO:0007669"/>
    <property type="project" value="InterPro"/>
</dbReference>
<dbReference type="RefSeq" id="WP_013513441.1">
    <property type="nucleotide sequence ID" value="NC_014844.1"/>
</dbReference>
<evidence type="ECO:0000313" key="1">
    <source>
        <dbReference type="EMBL" id="ADU61504.1"/>
    </source>
</evidence>
<dbReference type="KEGG" id="das:Daes_0483"/>
<dbReference type="EMBL" id="CP002431">
    <property type="protein sequence ID" value="ADU61504.1"/>
    <property type="molecule type" value="Genomic_DNA"/>
</dbReference>
<gene>
    <name evidence="1" type="ordered locus">Daes_0483</name>
</gene>
<dbReference type="HOGENOM" id="CLU_1376216_0_0_7"/>
<name>E6VXP6_PSEA9</name>
<dbReference type="GO" id="GO:0008270">
    <property type="term" value="F:zinc ion binding"/>
    <property type="evidence" value="ECO:0007669"/>
    <property type="project" value="InterPro"/>
</dbReference>
<dbReference type="Gene3D" id="3.90.580.10">
    <property type="entry name" value="Zinc finger, CHC2-type domain"/>
    <property type="match status" value="1"/>
</dbReference>
<reference evidence="1 2" key="2">
    <citation type="journal article" date="2014" name="Genome Announc.">
        <title>Complete Genome Sequence of the Subsurface, Mesophilic Sulfate-Reducing Bacterium Desulfovibrio aespoeensis Aspo-2.</title>
        <authorList>
            <person name="Pedersen K."/>
            <person name="Bengtsson A."/>
            <person name="Edlund J."/>
            <person name="Rabe L."/>
            <person name="Hazen T."/>
            <person name="Chakraborty R."/>
            <person name="Goodwin L."/>
            <person name="Shapiro N."/>
        </authorList>
    </citation>
    <scope>NUCLEOTIDE SEQUENCE [LARGE SCALE GENOMIC DNA]</scope>
    <source>
        <strain evidence="2">ATCC 700646 / DSM 10631 / Aspo-2</strain>
    </source>
</reference>
<dbReference type="OrthoDB" id="5456193at2"/>
<accession>E6VXP6</accession>
<dbReference type="SUPFAM" id="SSF57783">
    <property type="entry name" value="Zinc beta-ribbon"/>
    <property type="match status" value="1"/>
</dbReference>
<proteinExistence type="predicted"/>
<dbReference type="InterPro" id="IPR036977">
    <property type="entry name" value="DNA_primase_Znf_CHC2"/>
</dbReference>